<dbReference type="HOGENOM" id="CLU_830310_0_0_9"/>
<keyword evidence="1" id="KW-0812">Transmembrane</keyword>
<accession>D3AUJ3</accession>
<organism evidence="3 4">
    <name type="scientific">Hungatella hathewayi DSM 13479</name>
    <dbReference type="NCBI Taxonomy" id="566550"/>
    <lineage>
        <taxon>Bacteria</taxon>
        <taxon>Bacillati</taxon>
        <taxon>Bacillota</taxon>
        <taxon>Clostridia</taxon>
        <taxon>Lachnospirales</taxon>
        <taxon>Lachnospiraceae</taxon>
        <taxon>Hungatella</taxon>
    </lineage>
</organism>
<dbReference type="Proteomes" id="UP000004968">
    <property type="component" value="Unassembled WGS sequence"/>
</dbReference>
<dbReference type="EMBL" id="ACIO01001071">
    <property type="protein sequence ID" value="EFC94512.1"/>
    <property type="molecule type" value="Genomic_DNA"/>
</dbReference>
<dbReference type="RefSeq" id="WP_006777709.1">
    <property type="nucleotide sequence ID" value="NZ_GG668097.1"/>
</dbReference>
<dbReference type="AlphaFoldDB" id="D3AUJ3"/>
<feature type="transmembrane region" description="Helical" evidence="1">
    <location>
        <begin position="303"/>
        <end position="325"/>
    </location>
</feature>
<evidence type="ECO:0000256" key="2">
    <source>
        <dbReference type="SAM" id="SignalP"/>
    </source>
</evidence>
<name>D3AUJ3_9FIRM</name>
<keyword evidence="2" id="KW-0732">Signal</keyword>
<comment type="caution">
    <text evidence="3">The sequence shown here is derived from an EMBL/GenBank/DDBJ whole genome shotgun (WGS) entry which is preliminary data.</text>
</comment>
<feature type="chain" id="PRO_5003041932" description="Ig-like domain-containing protein" evidence="2">
    <location>
        <begin position="30"/>
        <end position="335"/>
    </location>
</feature>
<feature type="non-terminal residue" evidence="3">
    <location>
        <position position="1"/>
    </location>
</feature>
<gene>
    <name evidence="3" type="ORF">CLOSTHATH_07308</name>
</gene>
<evidence type="ECO:0000256" key="1">
    <source>
        <dbReference type="SAM" id="Phobius"/>
    </source>
</evidence>
<sequence>SDRRTNFMKGRGIFFVSVFSLLTAFNAFAQTETVSSSAVQDHLVQGYDSAAKMYTQTFANKKTFRTNVPNRMITSRSVVMEFDTGELIYTLTRDGEAMAYESGQIITEPGYYCLKAMALPEILAEDVPEPTIDQLYGEAAMPEFTLYEDDNVYQSCFYFFIPGKAENRLDYINAPEGYQIGYVEKNGQRVPGDSPDWQRLKEDGSYRFLWNPVKEGLPVCESVLVRDTKAPFLEIDGVKDGGYSKGGISVYADEADITIRVTDGSFSWNLDGSKLERPGIYEITAVDAAGNQSRYGVVIDMDMTWAMVLAGAALAAAIGACIWYIHVQKKKIQVR</sequence>
<protein>
    <recommendedName>
        <fullName evidence="5">Ig-like domain-containing protein</fullName>
    </recommendedName>
</protein>
<evidence type="ECO:0008006" key="5">
    <source>
        <dbReference type="Google" id="ProtNLM"/>
    </source>
</evidence>
<evidence type="ECO:0000313" key="4">
    <source>
        <dbReference type="Proteomes" id="UP000004968"/>
    </source>
</evidence>
<keyword evidence="1" id="KW-1133">Transmembrane helix</keyword>
<evidence type="ECO:0000313" key="3">
    <source>
        <dbReference type="EMBL" id="EFC94512.1"/>
    </source>
</evidence>
<reference evidence="3 4" key="1">
    <citation type="submission" date="2010-01" db="EMBL/GenBank/DDBJ databases">
        <authorList>
            <person name="Weinstock G."/>
            <person name="Sodergren E."/>
            <person name="Clifton S."/>
            <person name="Fulton L."/>
            <person name="Fulton B."/>
            <person name="Courtney L."/>
            <person name="Fronick C."/>
            <person name="Harrison M."/>
            <person name="Strong C."/>
            <person name="Farmer C."/>
            <person name="Delahaunty K."/>
            <person name="Markovic C."/>
            <person name="Hall O."/>
            <person name="Minx P."/>
            <person name="Tomlinson C."/>
            <person name="Mitreva M."/>
            <person name="Nelson J."/>
            <person name="Hou S."/>
            <person name="Wollam A."/>
            <person name="Pepin K.H."/>
            <person name="Johnson M."/>
            <person name="Bhonagiri V."/>
            <person name="Nash W.E."/>
            <person name="Warren W."/>
            <person name="Chinwalla A."/>
            <person name="Mardis E.R."/>
            <person name="Wilson R.K."/>
        </authorList>
    </citation>
    <scope>NUCLEOTIDE SEQUENCE [LARGE SCALE GENOMIC DNA]</scope>
    <source>
        <strain evidence="3 4">DSM 13479</strain>
    </source>
</reference>
<keyword evidence="1" id="KW-0472">Membrane</keyword>
<proteinExistence type="predicted"/>
<feature type="signal peptide" evidence="2">
    <location>
        <begin position="1"/>
        <end position="29"/>
    </location>
</feature>